<comment type="subcellular location">
    <subcellularLocation>
        <location evidence="1">Membrane</location>
    </subcellularLocation>
</comment>
<evidence type="ECO:0000313" key="7">
    <source>
        <dbReference type="Proteomes" id="UP001596001"/>
    </source>
</evidence>
<comment type="caution">
    <text evidence="6">The sequence shown here is derived from an EMBL/GenBank/DDBJ whole genome shotgun (WGS) entry which is preliminary data.</text>
</comment>
<dbReference type="InterPro" id="IPR051407">
    <property type="entry name" value="Bact_OM_lipoprot/Surf_antigen"/>
</dbReference>
<evidence type="ECO:0000313" key="6">
    <source>
        <dbReference type="EMBL" id="MFC4788013.1"/>
    </source>
</evidence>
<feature type="signal peptide" evidence="4">
    <location>
        <begin position="1"/>
        <end position="19"/>
    </location>
</feature>
<dbReference type="EMBL" id="JBHSHJ010000002">
    <property type="protein sequence ID" value="MFC4788013.1"/>
    <property type="molecule type" value="Genomic_DNA"/>
</dbReference>
<feature type="chain" id="PRO_5045298574" evidence="4">
    <location>
        <begin position="20"/>
        <end position="226"/>
    </location>
</feature>
<sequence length="226" mass="24486">MKQLVLLASLFSMAGLALAQEQARVISSTPIVQQVAVPQQVCQDETVYTGPRTSGGGAVLGAIAGGAAGNAIGGGSGRAAATAIGVIGGALLGNQIEGQGRPAYQDVQRCSTETFYENRTVGYTVVYEYAGRQYTTRTERDPGGWIPISVQPVADRRHGRVYSTVPDSPSQPGRVVSRSYPEEPMPLESVVIQPPVTVIEYNRQREYYPPPPPPRPHYRHHREDWR</sequence>
<evidence type="ECO:0000259" key="5">
    <source>
        <dbReference type="Pfam" id="PF05433"/>
    </source>
</evidence>
<dbReference type="Pfam" id="PF05433">
    <property type="entry name" value="Rick_17kDa_Anti"/>
    <property type="match status" value="1"/>
</dbReference>
<feature type="region of interest" description="Disordered" evidence="3">
    <location>
        <begin position="205"/>
        <end position="226"/>
    </location>
</feature>
<gene>
    <name evidence="6" type="ORF">ACFO6X_03260</name>
</gene>
<dbReference type="PANTHER" id="PTHR35603">
    <property type="match status" value="1"/>
</dbReference>
<keyword evidence="7" id="KW-1185">Reference proteome</keyword>
<organism evidence="6 7">
    <name type="scientific">Giesbergeria sinuosa</name>
    <dbReference type="NCBI Taxonomy" id="80883"/>
    <lineage>
        <taxon>Bacteria</taxon>
        <taxon>Pseudomonadati</taxon>
        <taxon>Pseudomonadota</taxon>
        <taxon>Betaproteobacteria</taxon>
        <taxon>Burkholderiales</taxon>
        <taxon>Comamonadaceae</taxon>
        <taxon>Giesbergeria</taxon>
    </lineage>
</organism>
<dbReference type="PANTHER" id="PTHR35603:SF2">
    <property type="entry name" value="OUTER MEMBRANE LIPOPROTEIN"/>
    <property type="match status" value="1"/>
</dbReference>
<dbReference type="RefSeq" id="WP_382430025.1">
    <property type="nucleotide sequence ID" value="NZ_JBHSHJ010000002.1"/>
</dbReference>
<name>A0ABV9QAB9_9BURK</name>
<evidence type="ECO:0000256" key="3">
    <source>
        <dbReference type="SAM" id="MobiDB-lite"/>
    </source>
</evidence>
<keyword evidence="4" id="KW-0732">Signal</keyword>
<reference evidence="7" key="1">
    <citation type="journal article" date="2019" name="Int. J. Syst. Evol. Microbiol.">
        <title>The Global Catalogue of Microorganisms (GCM) 10K type strain sequencing project: providing services to taxonomists for standard genome sequencing and annotation.</title>
        <authorList>
            <consortium name="The Broad Institute Genomics Platform"/>
            <consortium name="The Broad Institute Genome Sequencing Center for Infectious Disease"/>
            <person name="Wu L."/>
            <person name="Ma J."/>
        </authorList>
    </citation>
    <scope>NUCLEOTIDE SEQUENCE [LARGE SCALE GENOMIC DNA]</scope>
    <source>
        <strain evidence="7">CCUG 49452</strain>
    </source>
</reference>
<evidence type="ECO:0000256" key="1">
    <source>
        <dbReference type="ARBA" id="ARBA00004370"/>
    </source>
</evidence>
<dbReference type="Proteomes" id="UP001596001">
    <property type="component" value="Unassembled WGS sequence"/>
</dbReference>
<keyword evidence="2" id="KW-0472">Membrane</keyword>
<dbReference type="InterPro" id="IPR008816">
    <property type="entry name" value="Gly_zipper_2TM_dom"/>
</dbReference>
<evidence type="ECO:0000256" key="2">
    <source>
        <dbReference type="ARBA" id="ARBA00023136"/>
    </source>
</evidence>
<protein>
    <submittedName>
        <fullName evidence="6">Glycine zipper 2TM domain-containing protein</fullName>
    </submittedName>
</protein>
<feature type="domain" description="Glycine zipper 2TM" evidence="5">
    <location>
        <begin position="56"/>
        <end position="97"/>
    </location>
</feature>
<accession>A0ABV9QAB9</accession>
<evidence type="ECO:0000256" key="4">
    <source>
        <dbReference type="SAM" id="SignalP"/>
    </source>
</evidence>
<proteinExistence type="predicted"/>